<evidence type="ECO:0000256" key="6">
    <source>
        <dbReference type="ARBA" id="ARBA00023097"/>
    </source>
</evidence>
<keyword evidence="7" id="KW-0676">Redox-active center</keyword>
<dbReference type="RefSeq" id="WP_130852134.1">
    <property type="nucleotide sequence ID" value="NZ_UYIG01000141.1"/>
</dbReference>
<dbReference type="InterPro" id="IPR036188">
    <property type="entry name" value="FAD/NAD-bd_sf"/>
</dbReference>
<reference evidence="10 11" key="1">
    <citation type="submission" date="2018-11" db="EMBL/GenBank/DDBJ databases">
        <authorList>
            <person name="Wuyts S."/>
        </authorList>
    </citation>
    <scope>NUCLEOTIDE SEQUENCE [LARGE SCALE GENOMIC DNA]</scope>
    <source>
        <strain evidence="10">Lactobacillus mudanjiangensis AMBF249</strain>
    </source>
</reference>
<dbReference type="PANTHER" id="PTHR43429:SF1">
    <property type="entry name" value="NAD(P)H SULFUR OXIDOREDUCTASE (COA-DEPENDENT)"/>
    <property type="match status" value="1"/>
</dbReference>
<organism evidence="10 11">
    <name type="scientific">Lactiplantibacillus mudanjiangensis</name>
    <dbReference type="NCBI Taxonomy" id="1296538"/>
    <lineage>
        <taxon>Bacteria</taxon>
        <taxon>Bacillati</taxon>
        <taxon>Bacillota</taxon>
        <taxon>Bacilli</taxon>
        <taxon>Lactobacillales</taxon>
        <taxon>Lactobacillaceae</taxon>
        <taxon>Lactiplantibacillus</taxon>
    </lineage>
</organism>
<dbReference type="PRINTS" id="PR00368">
    <property type="entry name" value="FADPNR"/>
</dbReference>
<dbReference type="InterPro" id="IPR050260">
    <property type="entry name" value="FAD-bd_OxRdtase"/>
</dbReference>
<evidence type="ECO:0000256" key="2">
    <source>
        <dbReference type="ARBA" id="ARBA00009130"/>
    </source>
</evidence>
<evidence type="ECO:0000256" key="4">
    <source>
        <dbReference type="ARBA" id="ARBA00022827"/>
    </source>
</evidence>
<proteinExistence type="inferred from homology"/>
<gene>
    <name evidence="10" type="ORF">MUDAN_MDHGFNIF_00980</name>
</gene>
<keyword evidence="11" id="KW-1185">Reference proteome</keyword>
<dbReference type="Pfam" id="PF02852">
    <property type="entry name" value="Pyr_redox_dim"/>
    <property type="match status" value="1"/>
</dbReference>
<dbReference type="Gene3D" id="3.30.390.30">
    <property type="match status" value="1"/>
</dbReference>
<dbReference type="Pfam" id="PF07992">
    <property type="entry name" value="Pyr_redox_2"/>
    <property type="match status" value="1"/>
</dbReference>
<dbReference type="PRINTS" id="PR00411">
    <property type="entry name" value="PNDRDTASEI"/>
</dbReference>
<keyword evidence="6" id="KW-0558">Oxidation</keyword>
<dbReference type="Gene3D" id="3.50.50.60">
    <property type="entry name" value="FAD/NAD(P)-binding domain"/>
    <property type="match status" value="2"/>
</dbReference>
<keyword evidence="5" id="KW-0560">Oxidoreductase</keyword>
<dbReference type="OrthoDB" id="9802028at2"/>
<keyword evidence="4" id="KW-0274">FAD</keyword>
<dbReference type="InterPro" id="IPR023753">
    <property type="entry name" value="FAD/NAD-binding_dom"/>
</dbReference>
<dbReference type="SUPFAM" id="SSF51905">
    <property type="entry name" value="FAD/NAD(P)-binding domain"/>
    <property type="match status" value="1"/>
</dbReference>
<accession>A0A660E5K1</accession>
<protein>
    <submittedName>
        <fullName evidence="10">NADH peroxidase [Lactobacillus oligofermentans DSM = LMG 22743]</fullName>
    </submittedName>
</protein>
<feature type="domain" description="FAD/NAD(P)-binding" evidence="9">
    <location>
        <begin position="1"/>
        <end position="296"/>
    </location>
</feature>
<dbReference type="AlphaFoldDB" id="A0A660E5K1"/>
<name>A0A660E5K1_9LACO</name>
<dbReference type="EMBL" id="UYIG01000141">
    <property type="protein sequence ID" value="VDG29425.1"/>
    <property type="molecule type" value="Genomic_DNA"/>
</dbReference>
<evidence type="ECO:0000256" key="5">
    <source>
        <dbReference type="ARBA" id="ARBA00023002"/>
    </source>
</evidence>
<dbReference type="GO" id="GO:0004601">
    <property type="term" value="F:peroxidase activity"/>
    <property type="evidence" value="ECO:0007669"/>
    <property type="project" value="UniProtKB-KW"/>
</dbReference>
<dbReference type="PANTHER" id="PTHR43429">
    <property type="entry name" value="PYRIDINE NUCLEOTIDE-DISULFIDE OXIDOREDUCTASE DOMAIN-CONTAINING"/>
    <property type="match status" value="1"/>
</dbReference>
<comment type="cofactor">
    <cofactor evidence="1">
        <name>FAD</name>
        <dbReference type="ChEBI" id="CHEBI:57692"/>
    </cofactor>
</comment>
<evidence type="ECO:0000313" key="11">
    <source>
        <dbReference type="Proteomes" id="UP000289996"/>
    </source>
</evidence>
<sequence>MKIMIIGAAHGGQAAVTAAQAQYPTAEISWIEQQAMTHLMGWSATKLATYQAELKRQHVTLIDQTQVVKLQPSQHQVNVRNLATGQSQTLTYDKLILSVGATARQLPVVGKDLTGVVGLRSQADMHWLREQATNPAVQNVVVVGAGYIGIGAVGILSAAGKNVTLVDVNDRVLSSYLDIELTEPLTATLQAEKVTLALPAQVTALTGDATDHVIAVQTDQGSYPADLVVVSVGAQPNTAWLADTLALLTNGSIQTDAYLQTSQPDIWAIGDAVQVQYGPTDQRLNVALASNARRQARWAVQNLVTPTKKMGAVQGTSTLKLGDYYFASTGLNSTTAARCGVDLASVVVTQPVTMREATPVTTKLFYQPKTGKLLGAQLLSKMDITASINVVALAMQAQFTVDQLADADFFFQPLFTTATHFLTAAALAAQQARVTVTN</sequence>
<evidence type="ECO:0000256" key="7">
    <source>
        <dbReference type="ARBA" id="ARBA00023284"/>
    </source>
</evidence>
<evidence type="ECO:0000313" key="10">
    <source>
        <dbReference type="EMBL" id="VDG29425.1"/>
    </source>
</evidence>
<dbReference type="Proteomes" id="UP000289996">
    <property type="component" value="Unassembled WGS sequence"/>
</dbReference>
<evidence type="ECO:0000259" key="9">
    <source>
        <dbReference type="Pfam" id="PF07992"/>
    </source>
</evidence>
<dbReference type="InterPro" id="IPR016156">
    <property type="entry name" value="FAD/NAD-linked_Rdtase_dimer_sf"/>
</dbReference>
<dbReference type="InterPro" id="IPR004099">
    <property type="entry name" value="Pyr_nucl-diS_OxRdtase_dimer"/>
</dbReference>
<evidence type="ECO:0000256" key="1">
    <source>
        <dbReference type="ARBA" id="ARBA00001974"/>
    </source>
</evidence>
<evidence type="ECO:0000256" key="3">
    <source>
        <dbReference type="ARBA" id="ARBA00022630"/>
    </source>
</evidence>
<dbReference type="SUPFAM" id="SSF55424">
    <property type="entry name" value="FAD/NAD-linked reductases, dimerisation (C-terminal) domain"/>
    <property type="match status" value="1"/>
</dbReference>
<feature type="domain" description="Pyridine nucleotide-disulphide oxidoreductase dimerisation" evidence="8">
    <location>
        <begin position="320"/>
        <end position="418"/>
    </location>
</feature>
<evidence type="ECO:0000259" key="8">
    <source>
        <dbReference type="Pfam" id="PF02852"/>
    </source>
</evidence>
<keyword evidence="3" id="KW-0285">Flavoprotein</keyword>
<keyword evidence="10" id="KW-0575">Peroxidase</keyword>
<comment type="similarity">
    <text evidence="2">Belongs to the class-III pyridine nucleotide-disulfide oxidoreductase family.</text>
</comment>